<dbReference type="OrthoDB" id="7479742at2759"/>
<evidence type="ECO:0000256" key="1">
    <source>
        <dbReference type="SAM" id="MobiDB-lite"/>
    </source>
</evidence>
<organism evidence="2 3">
    <name type="scientific">Parnassius apollo</name>
    <name type="common">Apollo butterfly</name>
    <name type="synonym">Papilio apollo</name>
    <dbReference type="NCBI Taxonomy" id="110799"/>
    <lineage>
        <taxon>Eukaryota</taxon>
        <taxon>Metazoa</taxon>
        <taxon>Ecdysozoa</taxon>
        <taxon>Arthropoda</taxon>
        <taxon>Hexapoda</taxon>
        <taxon>Insecta</taxon>
        <taxon>Pterygota</taxon>
        <taxon>Neoptera</taxon>
        <taxon>Endopterygota</taxon>
        <taxon>Lepidoptera</taxon>
        <taxon>Glossata</taxon>
        <taxon>Ditrysia</taxon>
        <taxon>Papilionoidea</taxon>
        <taxon>Papilionidae</taxon>
        <taxon>Parnassiinae</taxon>
        <taxon>Parnassini</taxon>
        <taxon>Parnassius</taxon>
        <taxon>Parnassius</taxon>
    </lineage>
</organism>
<sequence length="286" mass="32442">MQISDWCSGAIVGLKYITYRRSNPRLYFETKAIFLFFIFVETYKDLSRVEKASWKCSTCINVTTRRKEDNNNTPVSARRPAPLDDSLTIDETTHANTSGSSIPIQEPAPTSSNLTLNNIAELLDSKLKTFRESFFSNMKSFIKSVIFAATEKTKQEFTETTDFLQSENKDIKASLSFVETHISELEKQNCDFLKNITSLKNRLVSMEKVSRSCNVEIQAVPEKRNENVLAIVKNHKTVNLQIADDEISVCRRVAKLPSTSASRPRNILVSFPSALQRQLNFSGETF</sequence>
<feature type="region of interest" description="Disordered" evidence="1">
    <location>
        <begin position="67"/>
        <end position="86"/>
    </location>
</feature>
<name>A0A8S3XEQ1_PARAO</name>
<evidence type="ECO:0000313" key="3">
    <source>
        <dbReference type="Proteomes" id="UP000691718"/>
    </source>
</evidence>
<dbReference type="EMBL" id="CAJQZP010001083">
    <property type="protein sequence ID" value="CAG5015618.1"/>
    <property type="molecule type" value="Genomic_DNA"/>
</dbReference>
<evidence type="ECO:0000313" key="2">
    <source>
        <dbReference type="EMBL" id="CAG5015618.1"/>
    </source>
</evidence>
<comment type="caution">
    <text evidence="2">The sequence shown here is derived from an EMBL/GenBank/DDBJ whole genome shotgun (WGS) entry which is preliminary data.</text>
</comment>
<reference evidence="2" key="1">
    <citation type="submission" date="2021-04" db="EMBL/GenBank/DDBJ databases">
        <authorList>
            <person name="Tunstrom K."/>
        </authorList>
    </citation>
    <scope>NUCLEOTIDE SEQUENCE</scope>
</reference>
<protein>
    <submittedName>
        <fullName evidence="2">(apollo) hypothetical protein</fullName>
    </submittedName>
</protein>
<dbReference type="Proteomes" id="UP000691718">
    <property type="component" value="Unassembled WGS sequence"/>
</dbReference>
<proteinExistence type="predicted"/>
<accession>A0A8S3XEQ1</accession>
<keyword evidence="3" id="KW-1185">Reference proteome</keyword>
<gene>
    <name evidence="2" type="ORF">PAPOLLO_LOCUS16406</name>
</gene>
<dbReference type="AlphaFoldDB" id="A0A8S3XEQ1"/>